<organism evidence="2">
    <name type="scientific">candidate division TA06 bacterium ADurb.Bin417</name>
    <dbReference type="NCBI Taxonomy" id="1852828"/>
    <lineage>
        <taxon>Bacteria</taxon>
        <taxon>Bacteria division TA06</taxon>
    </lineage>
</organism>
<evidence type="ECO:0000256" key="1">
    <source>
        <dbReference type="SAM" id="MobiDB-lite"/>
    </source>
</evidence>
<dbReference type="EMBL" id="MWAK01000128">
    <property type="protein sequence ID" value="OPZ92129.1"/>
    <property type="molecule type" value="Genomic_DNA"/>
</dbReference>
<accession>A0A1V5MG07</accession>
<comment type="caution">
    <text evidence="2">The sequence shown here is derived from an EMBL/GenBank/DDBJ whole genome shotgun (WGS) entry which is preliminary data.</text>
</comment>
<feature type="region of interest" description="Disordered" evidence="1">
    <location>
        <begin position="55"/>
        <end position="93"/>
    </location>
</feature>
<feature type="region of interest" description="Disordered" evidence="1">
    <location>
        <begin position="274"/>
        <end position="317"/>
    </location>
</feature>
<dbReference type="Proteomes" id="UP000485484">
    <property type="component" value="Unassembled WGS sequence"/>
</dbReference>
<feature type="region of interest" description="Disordered" evidence="1">
    <location>
        <begin position="204"/>
        <end position="239"/>
    </location>
</feature>
<sequence length="331" mass="36014">MGGEEPLLRFVVDPTSQVFQFQTQFLPYRLRQRLDDLLQVEPLRGEGKVNAPLANPAVNRKLPSGRRLQTGPGNLPGSTRHVVGTGHRSAQGRQTGLAQLQAFKTKVATHLLQLPDLLLLPQVKIQVAPHHAPGRQLGQVDSPAQLGQRDIGQVGRKLAAIPADGQPAGKGDLTEPVNPYPNLLELVIAGGRITGDAAGNLQRVRASRPQRTLAVQGDHQRRPGSGRWKPLDGQVPDGDGRRRFLPVGQDHLANRQAGPGQKHRLLQQHLAPAAEPDPPAHVADRQFRQVEAGPEGSNRNEHESGQPDPSFLFGPHNYPPPVVFIRVYGIK</sequence>
<evidence type="ECO:0000313" key="2">
    <source>
        <dbReference type="EMBL" id="OPZ92129.1"/>
    </source>
</evidence>
<protein>
    <submittedName>
        <fullName evidence="2">Uncharacterized protein</fullName>
    </submittedName>
</protein>
<reference evidence="2" key="1">
    <citation type="submission" date="2017-02" db="EMBL/GenBank/DDBJ databases">
        <title>Delving into the versatile metabolic prowess of the omnipresent phylum Bacteroidetes.</title>
        <authorList>
            <person name="Nobu M.K."/>
            <person name="Mei R."/>
            <person name="Narihiro T."/>
            <person name="Kuroda K."/>
            <person name="Liu W.-T."/>
        </authorList>
    </citation>
    <scope>NUCLEOTIDE SEQUENCE</scope>
    <source>
        <strain evidence="2">ADurb.Bin417</strain>
    </source>
</reference>
<name>A0A1V5MG07_UNCT6</name>
<gene>
    <name evidence="2" type="ORF">BWY73_00926</name>
</gene>
<proteinExistence type="predicted"/>
<dbReference type="AlphaFoldDB" id="A0A1V5MG07"/>